<dbReference type="SUPFAM" id="SSF53474">
    <property type="entry name" value="alpha/beta-Hydrolases"/>
    <property type="match status" value="1"/>
</dbReference>
<accession>A0AAX2SFG9</accession>
<dbReference type="EMBL" id="SPNK01000007">
    <property type="protein sequence ID" value="TFI01007.1"/>
    <property type="molecule type" value="Genomic_DNA"/>
</dbReference>
<dbReference type="Gene3D" id="3.40.50.1820">
    <property type="entry name" value="alpha/beta hydrolase"/>
    <property type="match status" value="1"/>
</dbReference>
<dbReference type="InterPro" id="IPR000801">
    <property type="entry name" value="Esterase-like"/>
</dbReference>
<dbReference type="Proteomes" id="UP000298017">
    <property type="component" value="Unassembled WGS sequence"/>
</dbReference>
<organism evidence="2 3">
    <name type="scientific">Kocuria rhizophila</name>
    <dbReference type="NCBI Taxonomy" id="72000"/>
    <lineage>
        <taxon>Bacteria</taxon>
        <taxon>Bacillati</taxon>
        <taxon>Actinomycetota</taxon>
        <taxon>Actinomycetes</taxon>
        <taxon>Micrococcales</taxon>
        <taxon>Micrococcaceae</taxon>
        <taxon>Kocuria</taxon>
    </lineage>
</organism>
<proteinExistence type="predicted"/>
<dbReference type="RefSeq" id="WP_019311046.1">
    <property type="nucleotide sequence ID" value="NZ_CP072262.1"/>
</dbReference>
<keyword evidence="1" id="KW-0732">Signal</keyword>
<dbReference type="InterPro" id="IPR050583">
    <property type="entry name" value="Mycobacterial_A85_antigen"/>
</dbReference>
<dbReference type="AlphaFoldDB" id="A0AAX2SFG9"/>
<name>A0AAX2SFG9_KOCRH</name>
<dbReference type="PROSITE" id="PS51257">
    <property type="entry name" value="PROKAR_LIPOPROTEIN"/>
    <property type="match status" value="1"/>
</dbReference>
<evidence type="ECO:0000313" key="2">
    <source>
        <dbReference type="EMBL" id="TFI01007.1"/>
    </source>
</evidence>
<comment type="caution">
    <text evidence="2">The sequence shown here is derived from an EMBL/GenBank/DDBJ whole genome shotgun (WGS) entry which is preliminary data.</text>
</comment>
<feature type="signal peptide" evidence="1">
    <location>
        <begin position="1"/>
        <end position="25"/>
    </location>
</feature>
<dbReference type="InterPro" id="IPR029058">
    <property type="entry name" value="AB_hydrolase_fold"/>
</dbReference>
<dbReference type="PANTHER" id="PTHR48098">
    <property type="entry name" value="ENTEROCHELIN ESTERASE-RELATED"/>
    <property type="match status" value="1"/>
</dbReference>
<evidence type="ECO:0000313" key="3">
    <source>
        <dbReference type="Proteomes" id="UP000298017"/>
    </source>
</evidence>
<evidence type="ECO:0000256" key="1">
    <source>
        <dbReference type="SAM" id="SignalP"/>
    </source>
</evidence>
<keyword evidence="3" id="KW-1185">Reference proteome</keyword>
<dbReference type="Pfam" id="PF00756">
    <property type="entry name" value="Esterase"/>
    <property type="match status" value="1"/>
</dbReference>
<reference evidence="2 3" key="1">
    <citation type="submission" date="2019-03" db="EMBL/GenBank/DDBJ databases">
        <title>Genome Sequencing and Assembly of Various Microbes Isolated from Alder Root Nodule.</title>
        <authorList>
            <person name="Swanson E."/>
            <person name="Sevigny J.L."/>
            <person name="Pesce C."/>
            <person name="Davis I."/>
            <person name="Kleiner V."/>
            <person name="Tisa L."/>
        </authorList>
    </citation>
    <scope>NUCLEOTIDE SEQUENCE [LARGE SCALE GENOMIC DNA]</scope>
    <source>
        <strain evidence="2 3">4R-31</strain>
    </source>
</reference>
<dbReference type="GO" id="GO:0016747">
    <property type="term" value="F:acyltransferase activity, transferring groups other than amino-acyl groups"/>
    <property type="evidence" value="ECO:0007669"/>
    <property type="project" value="TreeGrafter"/>
</dbReference>
<protein>
    <submittedName>
        <fullName evidence="2">Esterase</fullName>
    </submittedName>
</protein>
<sequence length="387" mass="41096">MRRVRRDRSTARAASVRVVAGCAAAALLLTGCGGGGTPDATTGTSSIAGFDAQAVAQVGFQDPEAITTQDHGITVTSARGLSPRAVELGVSTDAVSPEAPGGRNSMVVITPEGYDPAKKYPVVYMLPGSGAVDAPALQWYEAGQAEQVTQGLPVITVIVSGGKQGWYTDWATQDELTQNWETFHLEQVVPWVDSHLSTATDREHRLVMGNSMGGYGAVRYAEDRPDLFGEAVSLSGVLDLSSKDVRQNFSAASHESTGQWEAVFGDGDFTTEEQWKAHDPMTHSASLEDVHVQLFAGQGNGADGDIEPALRDTTATFARELDTRGVPYQYTEYGQVGECDGGHVFQCWRPAAVVALGRWSERVGIERTAGEPSVAPEFKAVTSGEGS</sequence>
<dbReference type="PANTHER" id="PTHR48098:SF1">
    <property type="entry name" value="DIACYLGLYCEROL ACYLTRANSFERASE_MYCOLYLTRANSFERASE AG85A"/>
    <property type="match status" value="1"/>
</dbReference>
<gene>
    <name evidence="2" type="ORF">E4P33_08045</name>
</gene>
<feature type="chain" id="PRO_5043354184" evidence="1">
    <location>
        <begin position="26"/>
        <end position="387"/>
    </location>
</feature>